<sequence length="134" mass="14907">MTNPVSFFSSAKLAISNIVDQIDNGLKKIDDAIISLEDHPKHGAIFKRIFTATQSMQQGMLKAGDFMLYPDGYARKALDSYRIGLENEFDKSRSVFTAFKLEAMNALFGYRHDKDGSEAIISIKSPPAANLENK</sequence>
<evidence type="ECO:0000313" key="2">
    <source>
        <dbReference type="Proteomes" id="UP000317550"/>
    </source>
</evidence>
<organism evidence="1 2">
    <name type="scientific">Chitinimonas arctica</name>
    <dbReference type="NCBI Taxonomy" id="2594795"/>
    <lineage>
        <taxon>Bacteria</taxon>
        <taxon>Pseudomonadati</taxon>
        <taxon>Pseudomonadota</taxon>
        <taxon>Betaproteobacteria</taxon>
        <taxon>Neisseriales</taxon>
        <taxon>Chitinibacteraceae</taxon>
        <taxon>Chitinimonas</taxon>
    </lineage>
</organism>
<dbReference type="RefSeq" id="WP_144278925.1">
    <property type="nucleotide sequence ID" value="NZ_CP041730.1"/>
</dbReference>
<gene>
    <name evidence="1" type="ORF">FNU76_14845</name>
</gene>
<name>A0A516SHC3_9NEIS</name>
<accession>A0A516SHC3</accession>
<dbReference type="AlphaFoldDB" id="A0A516SHC3"/>
<proteinExistence type="predicted"/>
<protein>
    <submittedName>
        <fullName evidence="1">Uncharacterized protein</fullName>
    </submittedName>
</protein>
<reference evidence="2" key="1">
    <citation type="submission" date="2019-07" db="EMBL/GenBank/DDBJ databases">
        <title>Chitinimonas sp. nov., isolated from Ny-Alesund, arctica soil.</title>
        <authorList>
            <person name="Xu Q."/>
            <person name="Peng F."/>
        </authorList>
    </citation>
    <scope>NUCLEOTIDE SEQUENCE [LARGE SCALE GENOMIC DNA]</scope>
    <source>
        <strain evidence="2">R3-44</strain>
    </source>
</reference>
<dbReference type="OrthoDB" id="9780310at2"/>
<evidence type="ECO:0000313" key="1">
    <source>
        <dbReference type="EMBL" id="QDQ27532.1"/>
    </source>
</evidence>
<dbReference type="EMBL" id="CP041730">
    <property type="protein sequence ID" value="QDQ27532.1"/>
    <property type="molecule type" value="Genomic_DNA"/>
</dbReference>
<dbReference type="Proteomes" id="UP000317550">
    <property type="component" value="Chromosome"/>
</dbReference>
<dbReference type="KEGG" id="cari:FNU76_14845"/>
<keyword evidence="2" id="KW-1185">Reference proteome</keyword>